<organism evidence="2 3">
    <name type="scientific">Actinoplanes cyaneus</name>
    <dbReference type="NCBI Taxonomy" id="52696"/>
    <lineage>
        <taxon>Bacteria</taxon>
        <taxon>Bacillati</taxon>
        <taxon>Actinomycetota</taxon>
        <taxon>Actinomycetes</taxon>
        <taxon>Micromonosporales</taxon>
        <taxon>Micromonosporaceae</taxon>
        <taxon>Actinoplanes</taxon>
    </lineage>
</organism>
<protein>
    <recommendedName>
        <fullName evidence="4">Transposase</fullName>
    </recommendedName>
</protein>
<feature type="compositionally biased region" description="Basic and acidic residues" evidence="1">
    <location>
        <begin position="79"/>
        <end position="88"/>
    </location>
</feature>
<gene>
    <name evidence="2" type="ORF">Acy02nite_80380</name>
</gene>
<dbReference type="AlphaFoldDB" id="A0A919ITG0"/>
<keyword evidence="3" id="KW-1185">Reference proteome</keyword>
<dbReference type="RefSeq" id="WP_203753569.1">
    <property type="nucleotide sequence ID" value="NZ_BAAAUC010000113.1"/>
</dbReference>
<accession>A0A919ITG0</accession>
<sequence length="88" mass="9531">MPSTAPRDQGPGTPRDTTRDYDGLYKALLEAFPQDALRLLCGVDVGDDAVVADGPTEQTRQRSTQRDRVLLSSGPDGTVDVHHVEVQV</sequence>
<proteinExistence type="predicted"/>
<reference evidence="2" key="1">
    <citation type="submission" date="2021-01" db="EMBL/GenBank/DDBJ databases">
        <title>Whole genome shotgun sequence of Actinoplanes cyaneus NBRC 14990.</title>
        <authorList>
            <person name="Komaki H."/>
            <person name="Tamura T."/>
        </authorList>
    </citation>
    <scope>NUCLEOTIDE SEQUENCE</scope>
    <source>
        <strain evidence="2">NBRC 14990</strain>
    </source>
</reference>
<evidence type="ECO:0000256" key="1">
    <source>
        <dbReference type="SAM" id="MobiDB-lite"/>
    </source>
</evidence>
<name>A0A919ITG0_9ACTN</name>
<dbReference type="Proteomes" id="UP000619479">
    <property type="component" value="Unassembled WGS sequence"/>
</dbReference>
<dbReference type="EMBL" id="BOMH01000071">
    <property type="protein sequence ID" value="GID70157.1"/>
    <property type="molecule type" value="Genomic_DNA"/>
</dbReference>
<comment type="caution">
    <text evidence="2">The sequence shown here is derived from an EMBL/GenBank/DDBJ whole genome shotgun (WGS) entry which is preliminary data.</text>
</comment>
<evidence type="ECO:0000313" key="2">
    <source>
        <dbReference type="EMBL" id="GID70157.1"/>
    </source>
</evidence>
<evidence type="ECO:0008006" key="4">
    <source>
        <dbReference type="Google" id="ProtNLM"/>
    </source>
</evidence>
<feature type="region of interest" description="Disordered" evidence="1">
    <location>
        <begin position="52"/>
        <end position="88"/>
    </location>
</feature>
<evidence type="ECO:0000313" key="3">
    <source>
        <dbReference type="Proteomes" id="UP000619479"/>
    </source>
</evidence>